<gene>
    <name evidence="2" type="ORF">MERR_LOCUS29115</name>
</gene>
<accession>A0A6D2K144</accession>
<dbReference type="EMBL" id="CACVBM020001255">
    <property type="protein sequence ID" value="CAA7041880.1"/>
    <property type="molecule type" value="Genomic_DNA"/>
</dbReference>
<evidence type="ECO:0000256" key="1">
    <source>
        <dbReference type="SAM" id="MobiDB-lite"/>
    </source>
</evidence>
<sequence>MSSEEMEKPKEMGRKINEKSDSESDNEGSAMMGRPGYSKMFNRSVSGGESFASHIRRNRGSSTSMADKTGRGNRYSRENYLAEAKLRKRERSRPHA</sequence>
<dbReference type="Proteomes" id="UP000467841">
    <property type="component" value="Unassembled WGS sequence"/>
</dbReference>
<comment type="caution">
    <text evidence="2">The sequence shown here is derived from an EMBL/GenBank/DDBJ whole genome shotgun (WGS) entry which is preliminary data.</text>
</comment>
<organism evidence="2 3">
    <name type="scientific">Microthlaspi erraticum</name>
    <dbReference type="NCBI Taxonomy" id="1685480"/>
    <lineage>
        <taxon>Eukaryota</taxon>
        <taxon>Viridiplantae</taxon>
        <taxon>Streptophyta</taxon>
        <taxon>Embryophyta</taxon>
        <taxon>Tracheophyta</taxon>
        <taxon>Spermatophyta</taxon>
        <taxon>Magnoliopsida</taxon>
        <taxon>eudicotyledons</taxon>
        <taxon>Gunneridae</taxon>
        <taxon>Pentapetalae</taxon>
        <taxon>rosids</taxon>
        <taxon>malvids</taxon>
        <taxon>Brassicales</taxon>
        <taxon>Brassicaceae</taxon>
        <taxon>Coluteocarpeae</taxon>
        <taxon>Microthlaspi</taxon>
    </lineage>
</organism>
<name>A0A6D2K144_9BRAS</name>
<feature type="compositionally biased region" description="Basic residues" evidence="1">
    <location>
        <begin position="86"/>
        <end position="96"/>
    </location>
</feature>
<protein>
    <submittedName>
        <fullName evidence="2">Uncharacterized protein</fullName>
    </submittedName>
</protein>
<reference evidence="2" key="1">
    <citation type="submission" date="2020-01" db="EMBL/GenBank/DDBJ databases">
        <authorList>
            <person name="Mishra B."/>
        </authorList>
    </citation>
    <scope>NUCLEOTIDE SEQUENCE [LARGE SCALE GENOMIC DNA]</scope>
</reference>
<dbReference type="AlphaFoldDB" id="A0A6D2K144"/>
<evidence type="ECO:0000313" key="3">
    <source>
        <dbReference type="Proteomes" id="UP000467841"/>
    </source>
</evidence>
<feature type="compositionally biased region" description="Basic and acidic residues" evidence="1">
    <location>
        <begin position="1"/>
        <end position="22"/>
    </location>
</feature>
<feature type="region of interest" description="Disordered" evidence="1">
    <location>
        <begin position="1"/>
        <end position="96"/>
    </location>
</feature>
<keyword evidence="3" id="KW-1185">Reference proteome</keyword>
<proteinExistence type="predicted"/>
<evidence type="ECO:0000313" key="2">
    <source>
        <dbReference type="EMBL" id="CAA7041880.1"/>
    </source>
</evidence>